<gene>
    <name evidence="7" type="ORF">HEK616_34530</name>
</gene>
<dbReference type="Gene3D" id="2.40.440.10">
    <property type="entry name" value="L,D-transpeptidase catalytic domain-like"/>
    <property type="match status" value="1"/>
</dbReference>
<reference evidence="7" key="1">
    <citation type="submission" date="2022-06" db="EMBL/GenBank/DDBJ databases">
        <title>Complete genome sequence of Streptomyces nigrescens HEK616.</title>
        <authorList>
            <person name="Asamizu S."/>
            <person name="Onaka H."/>
        </authorList>
    </citation>
    <scope>NUCLEOTIDE SEQUENCE</scope>
    <source>
        <strain evidence="7">HEK616</strain>
    </source>
</reference>
<comment type="pathway">
    <text evidence="1">Cell wall biogenesis; peptidoglycan biosynthesis.</text>
</comment>
<dbReference type="Proteomes" id="UP001059597">
    <property type="component" value="Chromosome"/>
</dbReference>
<evidence type="ECO:0000313" key="7">
    <source>
        <dbReference type="EMBL" id="BDM69966.1"/>
    </source>
</evidence>
<sequence>MHLDRSAGRTAGPLGAAGTACTARLSAVGCSTDAGAGVRVAASTPEARASASTAATAAPHPPPAPVQQVTVDLDDHTLTIEGRSFPISAPQKDCPIGETTVTVTAKYPTLTLRPLAITKYADIRQWAVTFTDHRHDQRLLMWALDPAAGLASIGHDAPAGSIALAPADGKQVYDLIRPGARVEIKGRQAASTASHSACFDRQPINRDHLYRNRSQADRKEGSLTRETAALRGSSVRCQANGPSNVKRRR</sequence>
<keyword evidence="3" id="KW-0133">Cell shape</keyword>
<feature type="region of interest" description="Disordered" evidence="6">
    <location>
        <begin position="211"/>
        <end position="249"/>
    </location>
</feature>
<dbReference type="InterPro" id="IPR038063">
    <property type="entry name" value="Transpep_catalytic_dom"/>
</dbReference>
<keyword evidence="5" id="KW-0961">Cell wall biogenesis/degradation</keyword>
<proteinExistence type="predicted"/>
<evidence type="ECO:0008006" key="9">
    <source>
        <dbReference type="Google" id="ProtNLM"/>
    </source>
</evidence>
<dbReference type="InterPro" id="IPR005490">
    <property type="entry name" value="LD_TPept_cat_dom"/>
</dbReference>
<evidence type="ECO:0000313" key="8">
    <source>
        <dbReference type="Proteomes" id="UP001059597"/>
    </source>
</evidence>
<dbReference type="PROSITE" id="PS51257">
    <property type="entry name" value="PROKAR_LIPOPROTEIN"/>
    <property type="match status" value="1"/>
</dbReference>
<dbReference type="EMBL" id="AP026073">
    <property type="protein sequence ID" value="BDM69966.1"/>
    <property type="molecule type" value="Genomic_DNA"/>
</dbReference>
<evidence type="ECO:0000256" key="6">
    <source>
        <dbReference type="SAM" id="MobiDB-lite"/>
    </source>
</evidence>
<feature type="compositionally biased region" description="Basic and acidic residues" evidence="6">
    <location>
        <begin position="211"/>
        <end position="223"/>
    </location>
</feature>
<evidence type="ECO:0000256" key="4">
    <source>
        <dbReference type="ARBA" id="ARBA00022984"/>
    </source>
</evidence>
<evidence type="ECO:0000256" key="3">
    <source>
        <dbReference type="ARBA" id="ARBA00022960"/>
    </source>
</evidence>
<evidence type="ECO:0000256" key="1">
    <source>
        <dbReference type="ARBA" id="ARBA00004752"/>
    </source>
</evidence>
<keyword evidence="2" id="KW-0808">Transferase</keyword>
<accession>A0ABM7ZUE5</accession>
<organism evidence="7 8">
    <name type="scientific">Streptomyces nigrescens</name>
    <dbReference type="NCBI Taxonomy" id="1920"/>
    <lineage>
        <taxon>Bacteria</taxon>
        <taxon>Bacillati</taxon>
        <taxon>Actinomycetota</taxon>
        <taxon>Actinomycetes</taxon>
        <taxon>Kitasatosporales</taxon>
        <taxon>Streptomycetaceae</taxon>
        <taxon>Streptomyces</taxon>
    </lineage>
</organism>
<protein>
    <recommendedName>
        <fullName evidence="9">Lipoprotein</fullName>
    </recommendedName>
</protein>
<name>A0ABM7ZUE5_STRNI</name>
<keyword evidence="4" id="KW-0573">Peptidoglycan synthesis</keyword>
<evidence type="ECO:0000256" key="2">
    <source>
        <dbReference type="ARBA" id="ARBA00022679"/>
    </source>
</evidence>
<evidence type="ECO:0000256" key="5">
    <source>
        <dbReference type="ARBA" id="ARBA00023316"/>
    </source>
</evidence>
<keyword evidence="8" id="KW-1185">Reference proteome</keyword>
<dbReference type="CDD" id="cd16913">
    <property type="entry name" value="YkuD_like"/>
    <property type="match status" value="1"/>
</dbReference>